<gene>
    <name evidence="17" type="ORF">FYJ33_05935</name>
</gene>
<keyword evidence="12" id="KW-0902">Two-component regulatory system</keyword>
<dbReference type="CDD" id="cd06225">
    <property type="entry name" value="HAMP"/>
    <property type="match status" value="1"/>
</dbReference>
<organism evidence="17 18">
    <name type="scientific">Inconstantimicrobium porci</name>
    <dbReference type="NCBI Taxonomy" id="2652291"/>
    <lineage>
        <taxon>Bacteria</taxon>
        <taxon>Bacillati</taxon>
        <taxon>Bacillota</taxon>
        <taxon>Clostridia</taxon>
        <taxon>Eubacteriales</taxon>
        <taxon>Clostridiaceae</taxon>
        <taxon>Inconstantimicrobium</taxon>
    </lineage>
</organism>
<evidence type="ECO:0000256" key="9">
    <source>
        <dbReference type="ARBA" id="ARBA00022777"/>
    </source>
</evidence>
<dbReference type="SMART" id="SM00304">
    <property type="entry name" value="HAMP"/>
    <property type="match status" value="1"/>
</dbReference>
<dbReference type="SUPFAM" id="SSF55874">
    <property type="entry name" value="ATPase domain of HSP90 chaperone/DNA topoisomerase II/histidine kinase"/>
    <property type="match status" value="1"/>
</dbReference>
<dbReference type="InterPro" id="IPR003594">
    <property type="entry name" value="HATPase_dom"/>
</dbReference>
<dbReference type="Pfam" id="PF00672">
    <property type="entry name" value="HAMP"/>
    <property type="match status" value="1"/>
</dbReference>
<dbReference type="SUPFAM" id="SSF158472">
    <property type="entry name" value="HAMP domain-like"/>
    <property type="match status" value="1"/>
</dbReference>
<keyword evidence="4" id="KW-1003">Cell membrane</keyword>
<feature type="transmembrane region" description="Helical" evidence="14">
    <location>
        <begin position="12"/>
        <end position="31"/>
    </location>
</feature>
<evidence type="ECO:0000256" key="10">
    <source>
        <dbReference type="ARBA" id="ARBA00022840"/>
    </source>
</evidence>
<dbReference type="InterPro" id="IPR050398">
    <property type="entry name" value="HssS/ArlS-like"/>
</dbReference>
<evidence type="ECO:0000259" key="16">
    <source>
        <dbReference type="PROSITE" id="PS50885"/>
    </source>
</evidence>
<keyword evidence="7 14" id="KW-0812">Transmembrane</keyword>
<evidence type="ECO:0000256" key="11">
    <source>
        <dbReference type="ARBA" id="ARBA00022989"/>
    </source>
</evidence>
<dbReference type="Gene3D" id="1.10.287.130">
    <property type="match status" value="1"/>
</dbReference>
<evidence type="ECO:0000256" key="1">
    <source>
        <dbReference type="ARBA" id="ARBA00000085"/>
    </source>
</evidence>
<dbReference type="PROSITE" id="PS50109">
    <property type="entry name" value="HIS_KIN"/>
    <property type="match status" value="1"/>
</dbReference>
<dbReference type="InterPro" id="IPR004358">
    <property type="entry name" value="Sig_transdc_His_kin-like_C"/>
</dbReference>
<dbReference type="GO" id="GO:0005524">
    <property type="term" value="F:ATP binding"/>
    <property type="evidence" value="ECO:0007669"/>
    <property type="project" value="UniProtKB-KW"/>
</dbReference>
<keyword evidence="11 14" id="KW-1133">Transmembrane helix</keyword>
<dbReference type="RefSeq" id="WP_154530834.1">
    <property type="nucleotide sequence ID" value="NZ_VULX01000005.1"/>
</dbReference>
<evidence type="ECO:0000256" key="13">
    <source>
        <dbReference type="ARBA" id="ARBA00023136"/>
    </source>
</evidence>
<keyword evidence="18" id="KW-1185">Reference proteome</keyword>
<dbReference type="SUPFAM" id="SSF47384">
    <property type="entry name" value="Homodimeric domain of signal transducing histidine kinase"/>
    <property type="match status" value="1"/>
</dbReference>
<proteinExistence type="predicted"/>
<comment type="catalytic activity">
    <reaction evidence="1">
        <text>ATP + protein L-histidine = ADP + protein N-phospho-L-histidine.</text>
        <dbReference type="EC" id="2.7.13.3"/>
    </reaction>
</comment>
<keyword evidence="9" id="KW-0418">Kinase</keyword>
<comment type="subcellular location">
    <subcellularLocation>
        <location evidence="2">Cell membrane</location>
        <topology evidence="2">Multi-pass membrane protein</topology>
    </subcellularLocation>
</comment>
<evidence type="ECO:0000256" key="6">
    <source>
        <dbReference type="ARBA" id="ARBA00022679"/>
    </source>
</evidence>
<dbReference type="PROSITE" id="PS50885">
    <property type="entry name" value="HAMP"/>
    <property type="match status" value="1"/>
</dbReference>
<evidence type="ECO:0000313" key="17">
    <source>
        <dbReference type="EMBL" id="MSR90958.1"/>
    </source>
</evidence>
<dbReference type="GO" id="GO:0000155">
    <property type="term" value="F:phosphorelay sensor kinase activity"/>
    <property type="evidence" value="ECO:0007669"/>
    <property type="project" value="InterPro"/>
</dbReference>
<dbReference type="InterPro" id="IPR003660">
    <property type="entry name" value="HAMP_dom"/>
</dbReference>
<dbReference type="CDD" id="cd00075">
    <property type="entry name" value="HATPase"/>
    <property type="match status" value="1"/>
</dbReference>
<comment type="caution">
    <text evidence="17">The sequence shown here is derived from an EMBL/GenBank/DDBJ whole genome shotgun (WGS) entry which is preliminary data.</text>
</comment>
<keyword evidence="13 14" id="KW-0472">Membrane</keyword>
<keyword evidence="10" id="KW-0067">ATP-binding</keyword>
<reference evidence="17 18" key="1">
    <citation type="submission" date="2019-08" db="EMBL/GenBank/DDBJ databases">
        <title>In-depth cultivation of the pig gut microbiome towards novel bacterial diversity and tailored functional studies.</title>
        <authorList>
            <person name="Wylensek D."/>
            <person name="Hitch T.C.A."/>
            <person name="Clavel T."/>
        </authorList>
    </citation>
    <scope>NUCLEOTIDE SEQUENCE [LARGE SCALE GENOMIC DNA]</scope>
    <source>
        <strain evidence="17 18">WCA-383-APC-5B</strain>
    </source>
</reference>
<dbReference type="PRINTS" id="PR00344">
    <property type="entry name" value="BCTRLSENSOR"/>
</dbReference>
<dbReference type="AlphaFoldDB" id="A0A7X2MXL3"/>
<dbReference type="InterPro" id="IPR036890">
    <property type="entry name" value="HATPase_C_sf"/>
</dbReference>
<dbReference type="InterPro" id="IPR003661">
    <property type="entry name" value="HisK_dim/P_dom"/>
</dbReference>
<evidence type="ECO:0000256" key="3">
    <source>
        <dbReference type="ARBA" id="ARBA00012438"/>
    </source>
</evidence>
<keyword evidence="6" id="KW-0808">Transferase</keyword>
<dbReference type="EC" id="2.7.13.3" evidence="3"/>
<dbReference type="InterPro" id="IPR036097">
    <property type="entry name" value="HisK_dim/P_sf"/>
</dbReference>
<evidence type="ECO:0000313" key="18">
    <source>
        <dbReference type="Proteomes" id="UP000460287"/>
    </source>
</evidence>
<dbReference type="CDD" id="cd00082">
    <property type="entry name" value="HisKA"/>
    <property type="match status" value="1"/>
</dbReference>
<dbReference type="Proteomes" id="UP000460287">
    <property type="component" value="Unassembled WGS sequence"/>
</dbReference>
<keyword evidence="8" id="KW-0547">Nucleotide-binding</keyword>
<name>A0A7X2MXL3_9CLOT</name>
<feature type="domain" description="HAMP" evidence="16">
    <location>
        <begin position="189"/>
        <end position="241"/>
    </location>
</feature>
<dbReference type="Pfam" id="PF00512">
    <property type="entry name" value="HisKA"/>
    <property type="match status" value="1"/>
</dbReference>
<evidence type="ECO:0000256" key="4">
    <source>
        <dbReference type="ARBA" id="ARBA00022475"/>
    </source>
</evidence>
<dbReference type="FunFam" id="1.10.287.130:FF:000001">
    <property type="entry name" value="Two-component sensor histidine kinase"/>
    <property type="match status" value="1"/>
</dbReference>
<keyword evidence="5" id="KW-0597">Phosphoprotein</keyword>
<evidence type="ECO:0000256" key="12">
    <source>
        <dbReference type="ARBA" id="ARBA00023012"/>
    </source>
</evidence>
<evidence type="ECO:0000256" key="8">
    <source>
        <dbReference type="ARBA" id="ARBA00022741"/>
    </source>
</evidence>
<sequence length="472" mass="53472">MKSLKNKVVLSFITIIIIIVVMLQILFMVLLRNHYRNNTEAILLNQLKISSELYSKYYSYRSLEENVSSNVDAFWNTTNAQVEIFDVNGNLLMDSIAVIDKQEVKEPLDVKEALKGNSSSWIGREKYYKDEVLAVSYPLKDGEKVVGVLRYITSLSEVNSTIKSITILFVAIGTIVIIVGAIISYFLAGTIVDPIKSLTNVAEKYAEGELDVRSELTVHDELGKLSDTFNFMADEIVKREKLKNEFISSVSHELRTPLTAIKGWIITLNSSETDKQTLSMGFDIIEKETDRLTNMVEELLDFSRLTSGNMKLKKRFESIEDNVNYIKNYLTPRAKRENVDFQVFCQPNIPEVYMDPDRIKQILLNLVDNAIKFNKSGGFVFLNVITDSSNLVMTVEDNGCGISKEELPRVKEKFYKGKNSKSQNGIGLSICDEIIKLHNGTFDIESELGKGTKITVKIPMITDRNEVVDEQD</sequence>
<dbReference type="Pfam" id="PF02518">
    <property type="entry name" value="HATPase_c"/>
    <property type="match status" value="1"/>
</dbReference>
<dbReference type="FunFam" id="3.30.565.10:FF:000006">
    <property type="entry name" value="Sensor histidine kinase WalK"/>
    <property type="match status" value="1"/>
</dbReference>
<dbReference type="SMART" id="SM00387">
    <property type="entry name" value="HATPase_c"/>
    <property type="match status" value="1"/>
</dbReference>
<evidence type="ECO:0000256" key="14">
    <source>
        <dbReference type="SAM" id="Phobius"/>
    </source>
</evidence>
<feature type="domain" description="Histidine kinase" evidence="15">
    <location>
        <begin position="249"/>
        <end position="462"/>
    </location>
</feature>
<dbReference type="PANTHER" id="PTHR45528">
    <property type="entry name" value="SENSOR HISTIDINE KINASE CPXA"/>
    <property type="match status" value="1"/>
</dbReference>
<evidence type="ECO:0000256" key="2">
    <source>
        <dbReference type="ARBA" id="ARBA00004651"/>
    </source>
</evidence>
<dbReference type="InterPro" id="IPR005467">
    <property type="entry name" value="His_kinase_dom"/>
</dbReference>
<dbReference type="Gene3D" id="3.30.565.10">
    <property type="entry name" value="Histidine kinase-like ATPase, C-terminal domain"/>
    <property type="match status" value="1"/>
</dbReference>
<dbReference type="SMART" id="SM00388">
    <property type="entry name" value="HisKA"/>
    <property type="match status" value="1"/>
</dbReference>
<accession>A0A7X2MXL3</accession>
<evidence type="ECO:0000259" key="15">
    <source>
        <dbReference type="PROSITE" id="PS50109"/>
    </source>
</evidence>
<evidence type="ECO:0000256" key="7">
    <source>
        <dbReference type="ARBA" id="ARBA00022692"/>
    </source>
</evidence>
<dbReference type="EMBL" id="VULX01000005">
    <property type="protein sequence ID" value="MSR90958.1"/>
    <property type="molecule type" value="Genomic_DNA"/>
</dbReference>
<protein>
    <recommendedName>
        <fullName evidence="3">histidine kinase</fullName>
        <ecNumber evidence="3">2.7.13.3</ecNumber>
    </recommendedName>
</protein>
<feature type="transmembrane region" description="Helical" evidence="14">
    <location>
        <begin position="165"/>
        <end position="188"/>
    </location>
</feature>
<dbReference type="Gene3D" id="3.30.450.20">
    <property type="entry name" value="PAS domain"/>
    <property type="match status" value="1"/>
</dbReference>
<dbReference type="PANTHER" id="PTHR45528:SF1">
    <property type="entry name" value="SENSOR HISTIDINE KINASE CPXA"/>
    <property type="match status" value="1"/>
</dbReference>
<dbReference type="Gene3D" id="1.10.8.500">
    <property type="entry name" value="HAMP domain in histidine kinase"/>
    <property type="match status" value="1"/>
</dbReference>
<evidence type="ECO:0000256" key="5">
    <source>
        <dbReference type="ARBA" id="ARBA00022553"/>
    </source>
</evidence>
<dbReference type="GO" id="GO:0005886">
    <property type="term" value="C:plasma membrane"/>
    <property type="evidence" value="ECO:0007669"/>
    <property type="project" value="UniProtKB-SubCell"/>
</dbReference>